<name>A0ACC3S8G7_9PEZI</name>
<keyword evidence="2" id="KW-1185">Reference proteome</keyword>
<protein>
    <submittedName>
        <fullName evidence="1">85/88 kDa calcium-independent phospholipase A2</fullName>
        <ecNumber evidence="1">3.1.1.4</ecNumber>
    </submittedName>
</protein>
<comment type="caution">
    <text evidence="1">The sequence shown here is derived from an EMBL/GenBank/DDBJ whole genome shotgun (WGS) entry which is preliminary data.</text>
</comment>
<dbReference type="EMBL" id="JAMKPW020000033">
    <property type="protein sequence ID" value="KAK8202089.1"/>
    <property type="molecule type" value="Genomic_DNA"/>
</dbReference>
<sequence length="67" mass="7181">MTEGRTALMMATDDGSLQSAMPLLSAGASIELRDKNNGDVLTHAAGNYRFGSRYLDLSNDDIPIHIA</sequence>
<keyword evidence="1" id="KW-0378">Hydrolase</keyword>
<dbReference type="Proteomes" id="UP001320706">
    <property type="component" value="Unassembled WGS sequence"/>
</dbReference>
<accession>A0ACC3S8G7</accession>
<proteinExistence type="predicted"/>
<organism evidence="1 2">
    <name type="scientific">Zalaria obscura</name>
    <dbReference type="NCBI Taxonomy" id="2024903"/>
    <lineage>
        <taxon>Eukaryota</taxon>
        <taxon>Fungi</taxon>
        <taxon>Dikarya</taxon>
        <taxon>Ascomycota</taxon>
        <taxon>Pezizomycotina</taxon>
        <taxon>Dothideomycetes</taxon>
        <taxon>Dothideomycetidae</taxon>
        <taxon>Dothideales</taxon>
        <taxon>Zalariaceae</taxon>
        <taxon>Zalaria</taxon>
    </lineage>
</organism>
<evidence type="ECO:0000313" key="2">
    <source>
        <dbReference type="Proteomes" id="UP001320706"/>
    </source>
</evidence>
<reference evidence="1" key="1">
    <citation type="submission" date="2024-02" db="EMBL/GenBank/DDBJ databases">
        <title>Metagenome Assembled Genome of Zalaria obscura JY119.</title>
        <authorList>
            <person name="Vighnesh L."/>
            <person name="Jagadeeshwari U."/>
            <person name="Venkata Ramana C."/>
            <person name="Sasikala C."/>
        </authorList>
    </citation>
    <scope>NUCLEOTIDE SEQUENCE</scope>
    <source>
        <strain evidence="1">JY119</strain>
    </source>
</reference>
<evidence type="ECO:0000313" key="1">
    <source>
        <dbReference type="EMBL" id="KAK8202089.1"/>
    </source>
</evidence>
<dbReference type="EC" id="3.1.1.4" evidence="1"/>
<gene>
    <name evidence="1" type="primary">PLA2G6</name>
    <name evidence="1" type="ORF">M8818_005615</name>
</gene>